<feature type="domain" description="Starter acyltransferase (SAT)" evidence="2">
    <location>
        <begin position="140"/>
        <end position="383"/>
    </location>
</feature>
<evidence type="ECO:0000313" key="3">
    <source>
        <dbReference type="EMBL" id="KAJ2749146.1"/>
    </source>
</evidence>
<dbReference type="Pfam" id="PF16073">
    <property type="entry name" value="SAT"/>
    <property type="match status" value="1"/>
</dbReference>
<evidence type="ECO:0000313" key="4">
    <source>
        <dbReference type="Proteomes" id="UP001140011"/>
    </source>
</evidence>
<feature type="non-terminal residue" evidence="3">
    <location>
        <position position="422"/>
    </location>
</feature>
<protein>
    <recommendedName>
        <fullName evidence="2">Starter acyltransferase (SAT) domain-containing protein</fullName>
    </recommendedName>
</protein>
<dbReference type="OrthoDB" id="5417908at2759"/>
<keyword evidence="4" id="KW-1185">Reference proteome</keyword>
<proteinExistence type="predicted"/>
<gene>
    <name evidence="3" type="ORF">GGI19_005806</name>
</gene>
<dbReference type="AlphaFoldDB" id="A0A9W8GRN8"/>
<dbReference type="InterPro" id="IPR016035">
    <property type="entry name" value="Acyl_Trfase/lysoPLipase"/>
</dbReference>
<name>A0A9W8GRN8_9FUNG</name>
<dbReference type="Gene3D" id="3.40.366.10">
    <property type="entry name" value="Malonyl-Coenzyme A Acyl Carrier Protein, domain 2"/>
    <property type="match status" value="1"/>
</dbReference>
<dbReference type="InterPro" id="IPR032088">
    <property type="entry name" value="SAT"/>
</dbReference>
<dbReference type="Gene3D" id="6.20.240.10">
    <property type="match status" value="1"/>
</dbReference>
<keyword evidence="1" id="KW-0808">Transferase</keyword>
<sequence length="422" mass="45802">MTTLEQVQLECGSVVATFGVVSSFAFSVRKLASTFSTDPTEPLSAIELHADFIQHCVDCGGIEAALAVFDTFSRAYGIATSDIHVIIQAQGLDEAAARRVLRGYFSAWPIANGNGDLSATRPASPIPALFSTGSLGLMAMFGGQRGTGNYLDEAEWLLDVYRPLLLGFVSRMSAFLHRESQDKHICSVYSKGLDVLHWLTTANAMPDKQYLLSIPVCLPLVGLIQLMHVMVLYKTLGISPGDLVRRFKVAVGHSQGIGIAAAFSTLTDEQSFYSVSERILGIHLLAGAFPQIKFPCYKALTTSTEDSKPRPMVSVQGIIKPVLEKLIAKFNSRQPSPTEHAFLAVVNTVDQFILASELSAAVKFVAFLRSESADPDKDQSRIPYPKRKPVIAVQYTTITAPYHCPLLQSAADEANAMAVERG</sequence>
<organism evidence="3 4">
    <name type="scientific">Coemansia pectinata</name>
    <dbReference type="NCBI Taxonomy" id="1052879"/>
    <lineage>
        <taxon>Eukaryota</taxon>
        <taxon>Fungi</taxon>
        <taxon>Fungi incertae sedis</taxon>
        <taxon>Zoopagomycota</taxon>
        <taxon>Kickxellomycotina</taxon>
        <taxon>Kickxellomycetes</taxon>
        <taxon>Kickxellales</taxon>
        <taxon>Kickxellaceae</taxon>
        <taxon>Coemansia</taxon>
    </lineage>
</organism>
<dbReference type="SUPFAM" id="SSF52151">
    <property type="entry name" value="FabD/lysophospholipase-like"/>
    <property type="match status" value="1"/>
</dbReference>
<dbReference type="EMBL" id="JANBUH010000868">
    <property type="protein sequence ID" value="KAJ2749146.1"/>
    <property type="molecule type" value="Genomic_DNA"/>
</dbReference>
<evidence type="ECO:0000256" key="1">
    <source>
        <dbReference type="ARBA" id="ARBA00022679"/>
    </source>
</evidence>
<dbReference type="PANTHER" id="PTHR10982">
    <property type="entry name" value="MALONYL COA-ACYL CARRIER PROTEIN TRANSACYLASE"/>
    <property type="match status" value="1"/>
</dbReference>
<reference evidence="3" key="1">
    <citation type="submission" date="2022-07" db="EMBL/GenBank/DDBJ databases">
        <title>Phylogenomic reconstructions and comparative analyses of Kickxellomycotina fungi.</title>
        <authorList>
            <person name="Reynolds N.K."/>
            <person name="Stajich J.E."/>
            <person name="Barry K."/>
            <person name="Grigoriev I.V."/>
            <person name="Crous P."/>
            <person name="Smith M.E."/>
        </authorList>
    </citation>
    <scope>NUCLEOTIDE SEQUENCE</scope>
    <source>
        <strain evidence="3">BCRC 34297</strain>
    </source>
</reference>
<dbReference type="PANTHER" id="PTHR10982:SF21">
    <property type="entry name" value="FATTY ACID SYNTHASE SUBUNIT BETA"/>
    <property type="match status" value="1"/>
</dbReference>
<dbReference type="InterPro" id="IPR001227">
    <property type="entry name" value="Ac_transferase_dom_sf"/>
</dbReference>
<comment type="caution">
    <text evidence="3">The sequence shown here is derived from an EMBL/GenBank/DDBJ whole genome shotgun (WGS) entry which is preliminary data.</text>
</comment>
<evidence type="ECO:0000259" key="2">
    <source>
        <dbReference type="Pfam" id="PF16073"/>
    </source>
</evidence>
<dbReference type="Gene3D" id="1.20.1050.120">
    <property type="match status" value="1"/>
</dbReference>
<dbReference type="InterPro" id="IPR050830">
    <property type="entry name" value="Fungal_FAS"/>
</dbReference>
<dbReference type="GO" id="GO:0016740">
    <property type="term" value="F:transferase activity"/>
    <property type="evidence" value="ECO:0007669"/>
    <property type="project" value="UniProtKB-KW"/>
</dbReference>
<dbReference type="Proteomes" id="UP001140011">
    <property type="component" value="Unassembled WGS sequence"/>
</dbReference>
<accession>A0A9W8GRN8</accession>